<dbReference type="GO" id="GO:0016705">
    <property type="term" value="F:oxidoreductase activity, acting on paired donors, with incorporation or reduction of molecular oxygen"/>
    <property type="evidence" value="ECO:0007669"/>
    <property type="project" value="InterPro"/>
</dbReference>
<feature type="binding site" description="axial binding residue" evidence="9">
    <location>
        <position position="436"/>
    </location>
    <ligand>
        <name>heme</name>
        <dbReference type="ChEBI" id="CHEBI:30413"/>
    </ligand>
    <ligandPart>
        <name>Fe</name>
        <dbReference type="ChEBI" id="CHEBI:18248"/>
    </ligandPart>
</feature>
<dbReference type="PANTHER" id="PTHR46300:SF7">
    <property type="entry name" value="P450, PUTATIVE (EUROFUNG)-RELATED"/>
    <property type="match status" value="1"/>
</dbReference>
<evidence type="ECO:0000256" key="3">
    <source>
        <dbReference type="ARBA" id="ARBA00010617"/>
    </source>
</evidence>
<evidence type="ECO:0000256" key="9">
    <source>
        <dbReference type="PIRSR" id="PIRSR602401-1"/>
    </source>
</evidence>
<dbReference type="CDD" id="cd11065">
    <property type="entry name" value="CYP64-like"/>
    <property type="match status" value="1"/>
</dbReference>
<comment type="pathway">
    <text evidence="2">Secondary metabolite biosynthesis.</text>
</comment>
<dbReference type="InterPro" id="IPR050364">
    <property type="entry name" value="Cytochrome_P450_fung"/>
</dbReference>
<dbReference type="EMBL" id="JAYKXP010000022">
    <property type="protein sequence ID" value="KAK7046090.1"/>
    <property type="molecule type" value="Genomic_DNA"/>
</dbReference>
<evidence type="ECO:0000256" key="6">
    <source>
        <dbReference type="ARBA" id="ARBA00023002"/>
    </source>
</evidence>
<dbReference type="AlphaFoldDB" id="A0AAW0D0S0"/>
<dbReference type="SUPFAM" id="SSF48264">
    <property type="entry name" value="Cytochrome P450"/>
    <property type="match status" value="1"/>
</dbReference>
<accession>A0AAW0D0S0</accession>
<dbReference type="InterPro" id="IPR001128">
    <property type="entry name" value="Cyt_P450"/>
</dbReference>
<keyword evidence="12" id="KW-1185">Reference proteome</keyword>
<proteinExistence type="inferred from homology"/>
<dbReference type="GO" id="GO:0005506">
    <property type="term" value="F:iron ion binding"/>
    <property type="evidence" value="ECO:0007669"/>
    <property type="project" value="InterPro"/>
</dbReference>
<dbReference type="InterPro" id="IPR017972">
    <property type="entry name" value="Cyt_P450_CS"/>
</dbReference>
<keyword evidence="8 10" id="KW-0503">Monooxygenase</keyword>
<evidence type="ECO:0000256" key="1">
    <source>
        <dbReference type="ARBA" id="ARBA00001971"/>
    </source>
</evidence>
<protein>
    <recommendedName>
        <fullName evidence="13">Cytochrome P450</fullName>
    </recommendedName>
</protein>
<comment type="cofactor">
    <cofactor evidence="1 9">
        <name>heme</name>
        <dbReference type="ChEBI" id="CHEBI:30413"/>
    </cofactor>
</comment>
<dbReference type="GO" id="GO:0004497">
    <property type="term" value="F:monooxygenase activity"/>
    <property type="evidence" value="ECO:0007669"/>
    <property type="project" value="UniProtKB-KW"/>
</dbReference>
<evidence type="ECO:0000256" key="8">
    <source>
        <dbReference type="ARBA" id="ARBA00023033"/>
    </source>
</evidence>
<dbReference type="InterPro" id="IPR036396">
    <property type="entry name" value="Cyt_P450_sf"/>
</dbReference>
<dbReference type="PANTHER" id="PTHR46300">
    <property type="entry name" value="P450, PUTATIVE (EUROFUNG)-RELATED-RELATED"/>
    <property type="match status" value="1"/>
</dbReference>
<evidence type="ECO:0000256" key="7">
    <source>
        <dbReference type="ARBA" id="ARBA00023004"/>
    </source>
</evidence>
<dbReference type="PROSITE" id="PS00086">
    <property type="entry name" value="CYTOCHROME_P450"/>
    <property type="match status" value="1"/>
</dbReference>
<evidence type="ECO:0000313" key="11">
    <source>
        <dbReference type="EMBL" id="KAK7046090.1"/>
    </source>
</evidence>
<keyword evidence="4 9" id="KW-0349">Heme</keyword>
<gene>
    <name evidence="11" type="ORF">VNI00_007087</name>
</gene>
<evidence type="ECO:0000256" key="2">
    <source>
        <dbReference type="ARBA" id="ARBA00005179"/>
    </source>
</evidence>
<keyword evidence="5 9" id="KW-0479">Metal-binding</keyword>
<reference evidence="11 12" key="1">
    <citation type="submission" date="2024-01" db="EMBL/GenBank/DDBJ databases">
        <title>A draft genome for a cacao thread blight-causing isolate of Paramarasmius palmivorus.</title>
        <authorList>
            <person name="Baruah I.K."/>
            <person name="Bukari Y."/>
            <person name="Amoako-Attah I."/>
            <person name="Meinhardt L.W."/>
            <person name="Bailey B.A."/>
            <person name="Cohen S.P."/>
        </authorList>
    </citation>
    <scope>NUCLEOTIDE SEQUENCE [LARGE SCALE GENOMIC DNA]</scope>
    <source>
        <strain evidence="11 12">GH-12</strain>
    </source>
</reference>
<evidence type="ECO:0000313" key="12">
    <source>
        <dbReference type="Proteomes" id="UP001383192"/>
    </source>
</evidence>
<dbReference type="Proteomes" id="UP001383192">
    <property type="component" value="Unassembled WGS sequence"/>
</dbReference>
<evidence type="ECO:0008006" key="13">
    <source>
        <dbReference type="Google" id="ProtNLM"/>
    </source>
</evidence>
<comment type="similarity">
    <text evidence="3 10">Belongs to the cytochrome P450 family.</text>
</comment>
<dbReference type="InterPro" id="IPR002401">
    <property type="entry name" value="Cyt_P450_E_grp-I"/>
</dbReference>
<organism evidence="11 12">
    <name type="scientific">Paramarasmius palmivorus</name>
    <dbReference type="NCBI Taxonomy" id="297713"/>
    <lineage>
        <taxon>Eukaryota</taxon>
        <taxon>Fungi</taxon>
        <taxon>Dikarya</taxon>
        <taxon>Basidiomycota</taxon>
        <taxon>Agaricomycotina</taxon>
        <taxon>Agaricomycetes</taxon>
        <taxon>Agaricomycetidae</taxon>
        <taxon>Agaricales</taxon>
        <taxon>Marasmiineae</taxon>
        <taxon>Marasmiaceae</taxon>
        <taxon>Paramarasmius</taxon>
    </lineage>
</organism>
<dbReference type="Pfam" id="PF00067">
    <property type="entry name" value="p450"/>
    <property type="match status" value="1"/>
</dbReference>
<keyword evidence="7 9" id="KW-0408">Iron</keyword>
<evidence type="ECO:0000256" key="10">
    <source>
        <dbReference type="RuleBase" id="RU000461"/>
    </source>
</evidence>
<sequence length="514" mass="58087">MPSFIPSLLSTAAVCLAATFLFLRRSYDNSLPPGPIGLPFLGNVLDLTRDAPWKTYKRWGEQYGSLFTFRIIGRAVLVINSLQDCRELLEKRSHIYSDRPHIEMLSKMGWDFNLVFIPYHDKRFPKYRRAVVRGIGSASNPSTRPIVSERCNVLLLQLFEAPSSFETHLRDYTGSVLLQRLFGFTDYRRHRSFIHNTVMPAVEGASGLSFFGAQILFAFPWLGNLPSWVPGIKFLKDARDQLLLVERIMQEPVDEVKTQMQAQTSSSTAQSWARDLLQSAERGDDPNALSEREIREVTSTAITGGIDTTTSALKTMILAMLTYPDVQKRAQEEIDAVTGYDRLPDFSDLSQLPYVIAMCKEVLRWSPPLPVASHNTSSADQFQGHVIPKDTTVAVNLWAMSRDSTFFKDPEKFLPDRYLEENEDLSLSWGLGRRSCPGRNLAESMLYLAAARILAVYDIRKQRAPDGKELVVNPEFVSQGILLQPKSFRCSFVTRSKDAKALVEKLIEARGDVF</sequence>
<evidence type="ECO:0000256" key="5">
    <source>
        <dbReference type="ARBA" id="ARBA00022723"/>
    </source>
</evidence>
<dbReference type="Gene3D" id="1.10.630.10">
    <property type="entry name" value="Cytochrome P450"/>
    <property type="match status" value="1"/>
</dbReference>
<comment type="caution">
    <text evidence="11">The sequence shown here is derived from an EMBL/GenBank/DDBJ whole genome shotgun (WGS) entry which is preliminary data.</text>
</comment>
<dbReference type="PRINTS" id="PR00385">
    <property type="entry name" value="P450"/>
</dbReference>
<evidence type="ECO:0000256" key="4">
    <source>
        <dbReference type="ARBA" id="ARBA00022617"/>
    </source>
</evidence>
<dbReference type="GO" id="GO:0020037">
    <property type="term" value="F:heme binding"/>
    <property type="evidence" value="ECO:0007669"/>
    <property type="project" value="InterPro"/>
</dbReference>
<dbReference type="PRINTS" id="PR00463">
    <property type="entry name" value="EP450I"/>
</dbReference>
<keyword evidence="6 10" id="KW-0560">Oxidoreductase</keyword>
<name>A0AAW0D0S0_9AGAR</name>